<evidence type="ECO:0000256" key="7">
    <source>
        <dbReference type="ARBA" id="ARBA00022993"/>
    </source>
</evidence>
<comment type="cofactor">
    <cofactor evidence="9">
        <name>Mg(2+)</name>
        <dbReference type="ChEBI" id="CHEBI:18420"/>
    </cofactor>
</comment>
<dbReference type="Proteomes" id="UP000179145">
    <property type="component" value="Chromosome"/>
</dbReference>
<keyword evidence="4 9" id="KW-0547">Nucleotide-binding</keyword>
<dbReference type="GO" id="GO:0005524">
    <property type="term" value="F:ATP binding"/>
    <property type="evidence" value="ECO:0007669"/>
    <property type="project" value="UniProtKB-KW"/>
</dbReference>
<keyword evidence="7 9" id="KW-0173">Coenzyme A biosynthesis</keyword>
<evidence type="ECO:0000313" key="12">
    <source>
        <dbReference type="Proteomes" id="UP000179145"/>
    </source>
</evidence>
<evidence type="ECO:0000256" key="3">
    <source>
        <dbReference type="ARBA" id="ARBA00022695"/>
    </source>
</evidence>
<evidence type="ECO:0000259" key="10">
    <source>
        <dbReference type="Pfam" id="PF01467"/>
    </source>
</evidence>
<dbReference type="GO" id="GO:0015937">
    <property type="term" value="P:coenzyme A biosynthetic process"/>
    <property type="evidence" value="ECO:0007669"/>
    <property type="project" value="UniProtKB-UniRule"/>
</dbReference>
<keyword evidence="6 9" id="KW-0460">Magnesium</keyword>
<comment type="catalytic activity">
    <reaction evidence="8 9">
        <text>(R)-4'-phosphopantetheine + ATP + H(+) = 3'-dephospho-CoA + diphosphate</text>
        <dbReference type="Rhea" id="RHEA:19801"/>
        <dbReference type="ChEBI" id="CHEBI:15378"/>
        <dbReference type="ChEBI" id="CHEBI:30616"/>
        <dbReference type="ChEBI" id="CHEBI:33019"/>
        <dbReference type="ChEBI" id="CHEBI:57328"/>
        <dbReference type="ChEBI" id="CHEBI:61723"/>
        <dbReference type="EC" id="2.7.7.3"/>
    </reaction>
</comment>
<keyword evidence="12" id="KW-1185">Reference proteome</keyword>
<proteinExistence type="inferred from homology"/>
<dbReference type="Pfam" id="PF01467">
    <property type="entry name" value="CTP_transf_like"/>
    <property type="match status" value="1"/>
</dbReference>
<feature type="binding site" evidence="9">
    <location>
        <position position="22"/>
    </location>
    <ligand>
        <name>ATP</name>
        <dbReference type="ChEBI" id="CHEBI:30616"/>
    </ligand>
</feature>
<dbReference type="eggNOG" id="COG0669">
    <property type="taxonomic scope" value="Bacteria"/>
</dbReference>
<dbReference type="GO" id="GO:0004595">
    <property type="term" value="F:pantetheine-phosphate adenylyltransferase activity"/>
    <property type="evidence" value="ECO:0007669"/>
    <property type="project" value="UniProtKB-UniRule"/>
</dbReference>
<dbReference type="KEGG" id="kba:A0U89_11925"/>
<evidence type="ECO:0000256" key="4">
    <source>
        <dbReference type="ARBA" id="ARBA00022741"/>
    </source>
</evidence>
<name>A0A1D8UVR6_9PROT</name>
<evidence type="ECO:0000256" key="2">
    <source>
        <dbReference type="ARBA" id="ARBA00022679"/>
    </source>
</evidence>
<feature type="binding site" evidence="9">
    <location>
        <position position="95"/>
    </location>
    <ligand>
        <name>substrate</name>
    </ligand>
</feature>
<dbReference type="PRINTS" id="PR01020">
    <property type="entry name" value="LPSBIOSNTHSS"/>
</dbReference>
<feature type="binding site" evidence="9">
    <location>
        <begin position="96"/>
        <end position="98"/>
    </location>
    <ligand>
        <name>ATP</name>
        <dbReference type="ChEBI" id="CHEBI:30616"/>
    </ligand>
</feature>
<sequence>MATKAERVGFYPGTFDPVTFGHLDIIVRASGLFDRLIVGVASNPGKVPLLSLEERIEMVRAESAGLSRQAVIEVVGFDTLLVDAVRAHGATTIVRGLRAVSDFDFEAQLSGANRRLAPELETIFLLASEQHRSTASRIVKEIARLGGDIRGFVPQNTVRLVLSKLADGPT</sequence>
<feature type="binding site" evidence="9">
    <location>
        <position position="46"/>
    </location>
    <ligand>
        <name>substrate</name>
    </ligand>
</feature>
<dbReference type="CDD" id="cd02163">
    <property type="entry name" value="PPAT"/>
    <property type="match status" value="1"/>
</dbReference>
<feature type="binding site" evidence="9">
    <location>
        <position position="14"/>
    </location>
    <ligand>
        <name>substrate</name>
    </ligand>
</feature>
<dbReference type="InterPro" id="IPR014729">
    <property type="entry name" value="Rossmann-like_a/b/a_fold"/>
</dbReference>
<dbReference type="AlphaFoldDB" id="A0A1D8UVR6"/>
<feature type="binding site" evidence="9">
    <location>
        <begin position="14"/>
        <end position="15"/>
    </location>
    <ligand>
        <name>ATP</name>
        <dbReference type="ChEBI" id="CHEBI:30616"/>
    </ligand>
</feature>
<dbReference type="NCBIfam" id="TIGR00125">
    <property type="entry name" value="cyt_tran_rel"/>
    <property type="match status" value="1"/>
</dbReference>
<dbReference type="NCBIfam" id="TIGR01510">
    <property type="entry name" value="coaD_prev_kdtB"/>
    <property type="match status" value="1"/>
</dbReference>
<reference evidence="11 12" key="1">
    <citation type="journal article" date="2016" name="Microb. Cell Fact.">
        <title>Dissection of exopolysaccharide biosynthesis in Kozakia baliensis.</title>
        <authorList>
            <person name="Brandt J.U."/>
            <person name="Jakob F."/>
            <person name="Behr J."/>
            <person name="Geissler A.J."/>
            <person name="Vogel R.F."/>
        </authorList>
    </citation>
    <scope>NUCLEOTIDE SEQUENCE [LARGE SCALE GENOMIC DNA]</scope>
    <source>
        <strain evidence="11 12">DSM 14400</strain>
    </source>
</reference>
<feature type="binding site" evidence="9">
    <location>
        <begin position="131"/>
        <end position="137"/>
    </location>
    <ligand>
        <name>ATP</name>
        <dbReference type="ChEBI" id="CHEBI:30616"/>
    </ligand>
</feature>
<feature type="binding site" evidence="9">
    <location>
        <position position="81"/>
    </location>
    <ligand>
        <name>substrate</name>
    </ligand>
</feature>
<keyword evidence="2 9" id="KW-0808">Transferase</keyword>
<dbReference type="STRING" id="153496.A0U89_11925"/>
<dbReference type="InterPro" id="IPR004821">
    <property type="entry name" value="Cyt_trans-like"/>
</dbReference>
<comment type="subunit">
    <text evidence="9">Homohexamer.</text>
</comment>
<feature type="site" description="Transition state stabilizer" evidence="9">
    <location>
        <position position="22"/>
    </location>
</feature>
<dbReference type="EMBL" id="CP014674">
    <property type="protein sequence ID" value="AOX17731.1"/>
    <property type="molecule type" value="Genomic_DNA"/>
</dbReference>
<comment type="pathway">
    <text evidence="9">Cofactor biosynthesis; coenzyme A biosynthesis; CoA from (R)-pantothenate: step 4/5.</text>
</comment>
<evidence type="ECO:0000256" key="1">
    <source>
        <dbReference type="ARBA" id="ARBA00022490"/>
    </source>
</evidence>
<comment type="function">
    <text evidence="9">Reversibly transfers an adenylyl group from ATP to 4'-phosphopantetheine, yielding dephospho-CoA (dPCoA) and pyrophosphate.</text>
</comment>
<evidence type="ECO:0000256" key="9">
    <source>
        <dbReference type="HAMAP-Rule" id="MF_00151"/>
    </source>
</evidence>
<protein>
    <recommendedName>
        <fullName evidence="9">Phosphopantetheine adenylyltransferase</fullName>
        <ecNumber evidence="9">2.7.7.3</ecNumber>
    </recommendedName>
    <alternativeName>
        <fullName evidence="9">Dephospho-CoA pyrophosphorylase</fullName>
    </alternativeName>
    <alternativeName>
        <fullName evidence="9">Pantetheine-phosphate adenylyltransferase</fullName>
        <shortName evidence="9">PPAT</shortName>
    </alternativeName>
</protein>
<dbReference type="GO" id="GO:0005737">
    <property type="term" value="C:cytoplasm"/>
    <property type="evidence" value="ECO:0007669"/>
    <property type="project" value="UniProtKB-SubCell"/>
</dbReference>
<gene>
    <name evidence="9" type="primary">coaD</name>
    <name evidence="11" type="ORF">A0U89_11925</name>
</gene>
<feature type="domain" description="Cytidyltransferase-like" evidence="10">
    <location>
        <begin position="10"/>
        <end position="131"/>
    </location>
</feature>
<keyword evidence="5 9" id="KW-0067">ATP-binding</keyword>
<comment type="similarity">
    <text evidence="9">Belongs to the bacterial CoaD family.</text>
</comment>
<accession>A0A1D8UVR6</accession>
<dbReference type="UniPathway" id="UPA00241">
    <property type="reaction ID" value="UER00355"/>
</dbReference>
<dbReference type="RefSeq" id="WP_029603603.1">
    <property type="nucleotide sequence ID" value="NZ_BJVW01000001.1"/>
</dbReference>
<dbReference type="HAMAP" id="MF_00151">
    <property type="entry name" value="PPAT_bact"/>
    <property type="match status" value="1"/>
</dbReference>
<evidence type="ECO:0000256" key="6">
    <source>
        <dbReference type="ARBA" id="ARBA00022842"/>
    </source>
</evidence>
<dbReference type="InterPro" id="IPR001980">
    <property type="entry name" value="PPAT"/>
</dbReference>
<evidence type="ECO:0000256" key="8">
    <source>
        <dbReference type="ARBA" id="ARBA00029346"/>
    </source>
</evidence>
<dbReference type="PANTHER" id="PTHR21342">
    <property type="entry name" value="PHOSPHOPANTETHEINE ADENYLYLTRANSFERASE"/>
    <property type="match status" value="1"/>
</dbReference>
<feature type="binding site" evidence="9">
    <location>
        <position position="106"/>
    </location>
    <ligand>
        <name>ATP</name>
        <dbReference type="ChEBI" id="CHEBI:30616"/>
    </ligand>
</feature>
<keyword evidence="3 9" id="KW-0548">Nucleotidyltransferase</keyword>
<comment type="subcellular location">
    <subcellularLocation>
        <location evidence="9">Cytoplasm</location>
    </subcellularLocation>
</comment>
<evidence type="ECO:0000313" key="11">
    <source>
        <dbReference type="EMBL" id="AOX17731.1"/>
    </source>
</evidence>
<dbReference type="EC" id="2.7.7.3" evidence="9"/>
<dbReference type="SUPFAM" id="SSF52374">
    <property type="entry name" value="Nucleotidylyl transferase"/>
    <property type="match status" value="1"/>
</dbReference>
<dbReference type="PANTHER" id="PTHR21342:SF1">
    <property type="entry name" value="PHOSPHOPANTETHEINE ADENYLYLTRANSFERASE"/>
    <property type="match status" value="1"/>
</dbReference>
<organism evidence="11 12">
    <name type="scientific">Kozakia baliensis</name>
    <dbReference type="NCBI Taxonomy" id="153496"/>
    <lineage>
        <taxon>Bacteria</taxon>
        <taxon>Pseudomonadati</taxon>
        <taxon>Pseudomonadota</taxon>
        <taxon>Alphaproteobacteria</taxon>
        <taxon>Acetobacterales</taxon>
        <taxon>Acetobacteraceae</taxon>
        <taxon>Kozakia</taxon>
    </lineage>
</organism>
<keyword evidence="1 9" id="KW-0963">Cytoplasm</keyword>
<dbReference type="Gene3D" id="3.40.50.620">
    <property type="entry name" value="HUPs"/>
    <property type="match status" value="1"/>
</dbReference>
<evidence type="ECO:0000256" key="5">
    <source>
        <dbReference type="ARBA" id="ARBA00022840"/>
    </source>
</evidence>